<evidence type="ECO:0000313" key="3">
    <source>
        <dbReference type="Proteomes" id="UP001305779"/>
    </source>
</evidence>
<evidence type="ECO:0000256" key="1">
    <source>
        <dbReference type="SAM" id="MobiDB-lite"/>
    </source>
</evidence>
<proteinExistence type="predicted"/>
<dbReference type="EMBL" id="JAXOVC010000006">
    <property type="protein sequence ID" value="KAK4500422.1"/>
    <property type="molecule type" value="Genomic_DNA"/>
</dbReference>
<name>A0ABR0EFZ8_ZASCE</name>
<protein>
    <submittedName>
        <fullName evidence="2">Uncharacterized protein</fullName>
    </submittedName>
</protein>
<feature type="region of interest" description="Disordered" evidence="1">
    <location>
        <begin position="1"/>
        <end position="76"/>
    </location>
</feature>
<feature type="compositionally biased region" description="Polar residues" evidence="1">
    <location>
        <begin position="55"/>
        <end position="65"/>
    </location>
</feature>
<accession>A0ABR0EFZ8</accession>
<comment type="caution">
    <text evidence="2">The sequence shown here is derived from an EMBL/GenBank/DDBJ whole genome shotgun (WGS) entry which is preliminary data.</text>
</comment>
<gene>
    <name evidence="2" type="ORF">PRZ48_008611</name>
</gene>
<keyword evidence="3" id="KW-1185">Reference proteome</keyword>
<organism evidence="2 3">
    <name type="scientific">Zasmidium cellare</name>
    <name type="common">Wine cellar mold</name>
    <name type="synonym">Racodium cellare</name>
    <dbReference type="NCBI Taxonomy" id="395010"/>
    <lineage>
        <taxon>Eukaryota</taxon>
        <taxon>Fungi</taxon>
        <taxon>Dikarya</taxon>
        <taxon>Ascomycota</taxon>
        <taxon>Pezizomycotina</taxon>
        <taxon>Dothideomycetes</taxon>
        <taxon>Dothideomycetidae</taxon>
        <taxon>Mycosphaerellales</taxon>
        <taxon>Mycosphaerellaceae</taxon>
        <taxon>Zasmidium</taxon>
    </lineage>
</organism>
<reference evidence="2 3" key="1">
    <citation type="journal article" date="2023" name="G3 (Bethesda)">
        <title>A chromosome-level genome assembly of Zasmidium syzygii isolated from banana leaves.</title>
        <authorList>
            <person name="van Westerhoven A.C."/>
            <person name="Mehrabi R."/>
            <person name="Talebi R."/>
            <person name="Steentjes M.B.F."/>
            <person name="Corcolon B."/>
            <person name="Chong P.A."/>
            <person name="Kema G.H.J."/>
            <person name="Seidl M.F."/>
        </authorList>
    </citation>
    <scope>NUCLEOTIDE SEQUENCE [LARGE SCALE GENOMIC DNA]</scope>
    <source>
        <strain evidence="2 3">P124</strain>
    </source>
</reference>
<sequence length="558" mass="62847">MAMAEDPFDILDMGDPANSLISTPMQMKSYPVRTKRSRPSKSPPAESEHSHHQANDASSSGTEPNQMLGLQGRERQKNCGTLLHATRARQRRNKAPEWSISRNPSAAFSDAPLAYFAGQLPGPDPGDLHAYHQQLIDSSTQCYAAAAYRWVDLLWNVARSHEILFHGVVVFARYKNENCACLKSFLDSKNRILRLISDRVQTPGHDTYHDGRTLVAIALLAYTDLRDGDFEAAETHLKALPLLSAADCWSPYEWVYIAWIDLRLALLRNQRPTLPFYIPPAFREPPLPMSRQSARARKLALSNIKHGPRNGADQTFTNNCFRMFSSLHEIGLAWDALHNTGDIPFGALYSLEYSLRTMQDDIKTAEGSGHGGPVKELILLCIQLQTWILARFWTPQRHETYLIVLHRAKALLEDLAALPSKDGEIAEGPECPWQGLADVLDPTCILWITFTLAGMAVEFGHPCQAVSLQILGSTAKMLQIKNQGDLNRALQKWPWLSNWHKPKLTLLWPRIRSLLDLPTQRWQKLNEDEVVIADECARIAQPPSSKSFFGGLEFYVEE</sequence>
<dbReference type="Proteomes" id="UP001305779">
    <property type="component" value="Unassembled WGS sequence"/>
</dbReference>
<evidence type="ECO:0000313" key="2">
    <source>
        <dbReference type="EMBL" id="KAK4500422.1"/>
    </source>
</evidence>